<feature type="transmembrane region" description="Helical" evidence="2">
    <location>
        <begin position="205"/>
        <end position="225"/>
    </location>
</feature>
<feature type="compositionally biased region" description="Polar residues" evidence="1">
    <location>
        <begin position="475"/>
        <end position="491"/>
    </location>
</feature>
<keyword evidence="4" id="KW-1185">Reference proteome</keyword>
<dbReference type="EMBL" id="CADCXV010000822">
    <property type="protein sequence ID" value="CAB0036609.1"/>
    <property type="molecule type" value="Genomic_DNA"/>
</dbReference>
<dbReference type="AlphaFoldDB" id="A0A6H5IES3"/>
<name>A0A6H5IES3_9HYME</name>
<accession>A0A6H5IES3</accession>
<keyword evidence="2" id="KW-0812">Transmembrane</keyword>
<gene>
    <name evidence="3" type="ORF">TBRA_LOCUS8471</name>
</gene>
<keyword evidence="2" id="KW-1133">Transmembrane helix</keyword>
<dbReference type="OrthoDB" id="7696986at2759"/>
<evidence type="ECO:0000313" key="4">
    <source>
        <dbReference type="Proteomes" id="UP000479190"/>
    </source>
</evidence>
<keyword evidence="2" id="KW-0472">Membrane</keyword>
<proteinExistence type="predicted"/>
<protein>
    <submittedName>
        <fullName evidence="3">Uncharacterized protein</fullName>
    </submittedName>
</protein>
<dbReference type="Proteomes" id="UP000479190">
    <property type="component" value="Unassembled WGS sequence"/>
</dbReference>
<organism evidence="3 4">
    <name type="scientific">Trichogramma brassicae</name>
    <dbReference type="NCBI Taxonomy" id="86971"/>
    <lineage>
        <taxon>Eukaryota</taxon>
        <taxon>Metazoa</taxon>
        <taxon>Ecdysozoa</taxon>
        <taxon>Arthropoda</taxon>
        <taxon>Hexapoda</taxon>
        <taxon>Insecta</taxon>
        <taxon>Pterygota</taxon>
        <taxon>Neoptera</taxon>
        <taxon>Endopterygota</taxon>
        <taxon>Hymenoptera</taxon>
        <taxon>Apocrita</taxon>
        <taxon>Proctotrupomorpha</taxon>
        <taxon>Chalcidoidea</taxon>
        <taxon>Trichogrammatidae</taxon>
        <taxon>Trichogramma</taxon>
    </lineage>
</organism>
<evidence type="ECO:0000256" key="1">
    <source>
        <dbReference type="SAM" id="MobiDB-lite"/>
    </source>
</evidence>
<evidence type="ECO:0000313" key="3">
    <source>
        <dbReference type="EMBL" id="CAB0036609.1"/>
    </source>
</evidence>
<sequence length="491" mass="56178">MADLFSSEREFDITALVSAFNECVVRCLDRCAPFVTRPFRRPPAPWFTPELRRSCRERDRLYRLARRLGSSRMLQEYKIRRRAIKALIFEARRAYLAVAVEAAPDQASVWSLLRREGVLPSSRGVVCDRFSPDVLNQHYAAVAGVHPPCSLARLQSIVDTVAPGTADEFRFSRITEIDVLGAFNESLMMMGASIPARAVTLRERILFGCVLLVGLFYSSSILAHLTSLNLDLQAHKKFETHRDLEESGLIPFLHPYAFNMTFRLSNDPTLQRLGKKAYLSQELGKCLGWLLNRANVSCIMARNRILNLLPLHSGRMKQAEPCFWSSYRTFIMRQGSPYTLSFNRMIRVAQESGIVSKWWRRFHEDGVSSSYKKNSVNELSQLIETNKRRPRQKNNSLRRSERGRALLLVSLSDLHHVAGLTLYAELQSSNPRHPGVRNRRTSALTVIGVFYRLRRLMTWPVRHWGTVEEDRVDDVQTTSTAPRTSDVGHQT</sequence>
<feature type="region of interest" description="Disordered" evidence="1">
    <location>
        <begin position="472"/>
        <end position="491"/>
    </location>
</feature>
<evidence type="ECO:0000256" key="2">
    <source>
        <dbReference type="SAM" id="Phobius"/>
    </source>
</evidence>
<reference evidence="3 4" key="1">
    <citation type="submission" date="2020-02" db="EMBL/GenBank/DDBJ databases">
        <authorList>
            <person name="Ferguson B K."/>
        </authorList>
    </citation>
    <scope>NUCLEOTIDE SEQUENCE [LARGE SCALE GENOMIC DNA]</scope>
</reference>